<organism evidence="5 6">
    <name type="scientific">Geobacter pickeringii</name>
    <dbReference type="NCBI Taxonomy" id="345632"/>
    <lineage>
        <taxon>Bacteria</taxon>
        <taxon>Pseudomonadati</taxon>
        <taxon>Thermodesulfobacteriota</taxon>
        <taxon>Desulfuromonadia</taxon>
        <taxon>Geobacterales</taxon>
        <taxon>Geobacteraceae</taxon>
        <taxon>Geobacter</taxon>
    </lineage>
</organism>
<dbReference type="InterPro" id="IPR046433">
    <property type="entry name" value="ActCoA_hydro"/>
</dbReference>
<evidence type="ECO:0000259" key="4">
    <source>
        <dbReference type="Pfam" id="PF13336"/>
    </source>
</evidence>
<dbReference type="Pfam" id="PF02550">
    <property type="entry name" value="AcetylCoA_hydro"/>
    <property type="match status" value="1"/>
</dbReference>
<dbReference type="GO" id="GO:0008775">
    <property type="term" value="F:acetate CoA-transferase activity"/>
    <property type="evidence" value="ECO:0007669"/>
    <property type="project" value="InterPro"/>
</dbReference>
<dbReference type="Proteomes" id="UP000057609">
    <property type="component" value="Chromosome"/>
</dbReference>
<reference evidence="5 6" key="1">
    <citation type="journal article" date="2015" name="Genome Announc.">
        <title>Complete Genome of Geobacter pickeringii G13T, a Metal-Reducing Isolate from Sedimentary Kaolin Deposits.</title>
        <authorList>
            <person name="Badalamenti J.P."/>
            <person name="Bond D.R."/>
        </authorList>
    </citation>
    <scope>NUCLEOTIDE SEQUENCE [LARGE SCALE GENOMIC DNA]</scope>
    <source>
        <strain evidence="5 6">G13</strain>
    </source>
</reference>
<dbReference type="InterPro" id="IPR037171">
    <property type="entry name" value="NagB/RpiA_transferase-like"/>
</dbReference>
<dbReference type="OrthoDB" id="9801795at2"/>
<name>A0A0B5BG75_9BACT</name>
<dbReference type="HOGENOM" id="CLU_030703_1_0_7"/>
<protein>
    <submittedName>
        <fullName evidence="5">4-hydroxybutyrate CoA-transferase</fullName>
    </submittedName>
</protein>
<dbReference type="AlphaFoldDB" id="A0A0B5BG75"/>
<keyword evidence="6" id="KW-1185">Reference proteome</keyword>
<dbReference type="InterPro" id="IPR003702">
    <property type="entry name" value="ActCoA_hydro_N"/>
</dbReference>
<dbReference type="STRING" id="345632.GPICK_09305"/>
<dbReference type="Gene3D" id="3.40.1080.20">
    <property type="entry name" value="Acetyl-CoA hydrolase/transferase C-terminal domain"/>
    <property type="match status" value="1"/>
</dbReference>
<feature type="domain" description="Acetyl-CoA hydrolase/transferase C-terminal" evidence="4">
    <location>
        <begin position="282"/>
        <end position="435"/>
    </location>
</feature>
<sequence>MNVVTLTKQNFQQEYQQKLCTAAEAASIVRSGDHLCFPLGVGEPTLFVRALAARKRGLEGVVVNQQHHLCPDYFTEDSVPHIKVNAWFTSHVSREAVQKGWADFVPNHFSEVPKLLSAYWPVDMAGTVVSPMDEYGYFTCSLSVGYTMEAVRKAVQTGGKVVVQVNPQCPRTHGNCHIHISEVTHIIECDEPLKELDIPPISPVEEAIGGYIAEMIDDGSTVQMGWGGIPNAVCQALLKKKDLGIHTELISNGIVDLMLAGAVNNSRKTIHRGKTVGTFALGTQKVFGFMNENPTIEMHPVDYVNDPYVIGQIDNMVAINATIQVDLLGQCCSESFGHLQWSGTGGQADFARGANRSRGGKAFICTSATAKNGTLSCIVPSLTPASSVTTSKNDVDHVVTEFGVAKLRGQTAKQRAMNLINVAHPDFRGELMEAARRMNRI</sequence>
<evidence type="ECO:0000313" key="6">
    <source>
        <dbReference type="Proteomes" id="UP000057609"/>
    </source>
</evidence>
<dbReference type="PANTHER" id="PTHR21432">
    <property type="entry name" value="ACETYL-COA HYDROLASE-RELATED"/>
    <property type="match status" value="1"/>
</dbReference>
<gene>
    <name evidence="5" type="ORF">GPICK_09305</name>
</gene>
<dbReference type="Pfam" id="PF13336">
    <property type="entry name" value="AcetylCoA_hyd_C"/>
    <property type="match status" value="1"/>
</dbReference>
<dbReference type="InterPro" id="IPR026888">
    <property type="entry name" value="AcetylCoA_hyd_C"/>
</dbReference>
<evidence type="ECO:0000259" key="3">
    <source>
        <dbReference type="Pfam" id="PF02550"/>
    </source>
</evidence>
<dbReference type="GO" id="GO:0006083">
    <property type="term" value="P:acetate metabolic process"/>
    <property type="evidence" value="ECO:0007669"/>
    <property type="project" value="InterPro"/>
</dbReference>
<evidence type="ECO:0000313" key="5">
    <source>
        <dbReference type="EMBL" id="AJE03520.1"/>
    </source>
</evidence>
<feature type="domain" description="Acetyl-CoA hydrolase/transferase N-terminal" evidence="3">
    <location>
        <begin position="12"/>
        <end position="191"/>
    </location>
</feature>
<evidence type="ECO:0000256" key="1">
    <source>
        <dbReference type="ARBA" id="ARBA00009632"/>
    </source>
</evidence>
<evidence type="ECO:0000256" key="2">
    <source>
        <dbReference type="ARBA" id="ARBA00022679"/>
    </source>
</evidence>
<dbReference type="Gene3D" id="3.30.750.70">
    <property type="entry name" value="4-hydroxybutyrate coenzyme like domains"/>
    <property type="match status" value="1"/>
</dbReference>
<accession>A0A0B5BG75</accession>
<comment type="similarity">
    <text evidence="1">Belongs to the acetyl-CoA hydrolase/transferase family.</text>
</comment>
<dbReference type="EMBL" id="CP009788">
    <property type="protein sequence ID" value="AJE03520.1"/>
    <property type="molecule type" value="Genomic_DNA"/>
</dbReference>
<dbReference type="RefSeq" id="WP_039742521.1">
    <property type="nucleotide sequence ID" value="NZ_CP009788.1"/>
</dbReference>
<dbReference type="PANTHER" id="PTHR21432:SF20">
    <property type="entry name" value="ACETYL-COA HYDROLASE"/>
    <property type="match status" value="1"/>
</dbReference>
<dbReference type="KEGG" id="gpi:GPICK_09305"/>
<dbReference type="InterPro" id="IPR038460">
    <property type="entry name" value="AcetylCoA_hyd_C_sf"/>
</dbReference>
<keyword evidence="2 5" id="KW-0808">Transferase</keyword>
<dbReference type="Gene3D" id="3.40.1080.10">
    <property type="entry name" value="Glutaconate Coenzyme A-transferase"/>
    <property type="match status" value="1"/>
</dbReference>
<dbReference type="SUPFAM" id="SSF100950">
    <property type="entry name" value="NagB/RpiA/CoA transferase-like"/>
    <property type="match status" value="2"/>
</dbReference>
<proteinExistence type="inferred from homology"/>